<dbReference type="Proteomes" id="UP000741013">
    <property type="component" value="Unassembled WGS sequence"/>
</dbReference>
<gene>
    <name evidence="1" type="ORF">JOM49_005088</name>
</gene>
<evidence type="ECO:0000313" key="2">
    <source>
        <dbReference type="Proteomes" id="UP000741013"/>
    </source>
</evidence>
<protein>
    <submittedName>
        <fullName evidence="1">Uncharacterized protein</fullName>
    </submittedName>
</protein>
<proteinExistence type="predicted"/>
<dbReference type="InterPro" id="IPR046023">
    <property type="entry name" value="DUF5980"/>
</dbReference>
<accession>A0ABS4PVV6</accession>
<name>A0ABS4PVV6_9PSEU</name>
<keyword evidence="2" id="KW-1185">Reference proteome</keyword>
<evidence type="ECO:0000313" key="1">
    <source>
        <dbReference type="EMBL" id="MBP2183562.1"/>
    </source>
</evidence>
<dbReference type="Pfam" id="PF19410">
    <property type="entry name" value="DUF5980"/>
    <property type="match status" value="1"/>
</dbReference>
<dbReference type="EMBL" id="JAGGMS010000001">
    <property type="protein sequence ID" value="MBP2183562.1"/>
    <property type="molecule type" value="Genomic_DNA"/>
</dbReference>
<comment type="caution">
    <text evidence="1">The sequence shown here is derived from an EMBL/GenBank/DDBJ whole genome shotgun (WGS) entry which is preliminary data.</text>
</comment>
<organism evidence="1 2">
    <name type="scientific">Amycolatopsis magusensis</name>
    <dbReference type="NCBI Taxonomy" id="882444"/>
    <lineage>
        <taxon>Bacteria</taxon>
        <taxon>Bacillati</taxon>
        <taxon>Actinomycetota</taxon>
        <taxon>Actinomycetes</taxon>
        <taxon>Pseudonocardiales</taxon>
        <taxon>Pseudonocardiaceae</taxon>
        <taxon>Amycolatopsis</taxon>
    </lineage>
</organism>
<sequence>MIQVHLQEVFMRSSRGVGLVLGSVLALLSVTPASASASTWTLRGDGQRICLKPDTGHPGAYFFAQVDGSWSATITTGIRNLPPGSFSTGASSLPPGSHDGSYVNGFVGVHIAPAPAGKYFPEVWASDGSASQAVRVEIDFAAGC</sequence>
<reference evidence="1 2" key="1">
    <citation type="submission" date="2021-03" db="EMBL/GenBank/DDBJ databases">
        <title>Sequencing the genomes of 1000 actinobacteria strains.</title>
        <authorList>
            <person name="Klenk H.-P."/>
        </authorList>
    </citation>
    <scope>NUCLEOTIDE SEQUENCE [LARGE SCALE GENOMIC DNA]</scope>
    <source>
        <strain evidence="1 2">DSM 45510</strain>
    </source>
</reference>